<name>A0A2P5CA33_PARAD</name>
<dbReference type="AlphaFoldDB" id="A0A2P5CA33"/>
<gene>
    <name evidence="1" type="ORF">PanWU01x14_170940</name>
</gene>
<proteinExistence type="predicted"/>
<comment type="caution">
    <text evidence="1">The sequence shown here is derived from an EMBL/GenBank/DDBJ whole genome shotgun (WGS) entry which is preliminary data.</text>
</comment>
<dbReference type="Proteomes" id="UP000237105">
    <property type="component" value="Unassembled WGS sequence"/>
</dbReference>
<accession>A0A2P5CA33</accession>
<reference evidence="2" key="1">
    <citation type="submission" date="2016-06" db="EMBL/GenBank/DDBJ databases">
        <title>Parallel loss of symbiosis genes in relatives of nitrogen-fixing non-legume Parasponia.</title>
        <authorList>
            <person name="Van Velzen R."/>
            <person name="Holmer R."/>
            <person name="Bu F."/>
            <person name="Rutten L."/>
            <person name="Van Zeijl A."/>
            <person name="Liu W."/>
            <person name="Santuari L."/>
            <person name="Cao Q."/>
            <person name="Sharma T."/>
            <person name="Shen D."/>
            <person name="Roswanjaya Y."/>
            <person name="Wardhani T."/>
            <person name="Kalhor M.S."/>
            <person name="Jansen J."/>
            <person name="Van den Hoogen J."/>
            <person name="Gungor B."/>
            <person name="Hartog M."/>
            <person name="Hontelez J."/>
            <person name="Verver J."/>
            <person name="Yang W.-C."/>
            <person name="Schijlen E."/>
            <person name="Repin R."/>
            <person name="Schilthuizen M."/>
            <person name="Schranz E."/>
            <person name="Heidstra R."/>
            <person name="Miyata K."/>
            <person name="Fedorova E."/>
            <person name="Kohlen W."/>
            <person name="Bisseling T."/>
            <person name="Smit S."/>
            <person name="Geurts R."/>
        </authorList>
    </citation>
    <scope>NUCLEOTIDE SEQUENCE [LARGE SCALE GENOMIC DNA]</scope>
    <source>
        <strain evidence="2">cv. WU1-14</strain>
    </source>
</reference>
<dbReference type="OrthoDB" id="10368644at2759"/>
<evidence type="ECO:0000313" key="1">
    <source>
        <dbReference type="EMBL" id="PON57881.1"/>
    </source>
</evidence>
<organism evidence="1 2">
    <name type="scientific">Parasponia andersonii</name>
    <name type="common">Sponia andersonii</name>
    <dbReference type="NCBI Taxonomy" id="3476"/>
    <lineage>
        <taxon>Eukaryota</taxon>
        <taxon>Viridiplantae</taxon>
        <taxon>Streptophyta</taxon>
        <taxon>Embryophyta</taxon>
        <taxon>Tracheophyta</taxon>
        <taxon>Spermatophyta</taxon>
        <taxon>Magnoliopsida</taxon>
        <taxon>eudicotyledons</taxon>
        <taxon>Gunneridae</taxon>
        <taxon>Pentapetalae</taxon>
        <taxon>rosids</taxon>
        <taxon>fabids</taxon>
        <taxon>Rosales</taxon>
        <taxon>Cannabaceae</taxon>
        <taxon>Parasponia</taxon>
    </lineage>
</organism>
<sequence length="71" mass="7776">MVNFDLPRVPKAALGPNIKDELTIEKRMRSCSKMIGISGTNTRTGDFAVKKIKGSGDDIMEGSPILHHTCF</sequence>
<evidence type="ECO:0000313" key="2">
    <source>
        <dbReference type="Proteomes" id="UP000237105"/>
    </source>
</evidence>
<dbReference type="EMBL" id="JXTB01000155">
    <property type="protein sequence ID" value="PON57881.1"/>
    <property type="molecule type" value="Genomic_DNA"/>
</dbReference>
<protein>
    <submittedName>
        <fullName evidence="1">Uncharacterized protein</fullName>
    </submittedName>
</protein>
<keyword evidence="2" id="KW-1185">Reference proteome</keyword>